<reference evidence="5" key="1">
    <citation type="journal article" date="2010" name="Nature">
        <title>The Amphimedon queenslandica genome and the evolution of animal complexity.</title>
        <authorList>
            <person name="Srivastava M."/>
            <person name="Simakov O."/>
            <person name="Chapman J."/>
            <person name="Fahey B."/>
            <person name="Gauthier M.E."/>
            <person name="Mitros T."/>
            <person name="Richards G.S."/>
            <person name="Conaco C."/>
            <person name="Dacre M."/>
            <person name="Hellsten U."/>
            <person name="Larroux C."/>
            <person name="Putnam N.H."/>
            <person name="Stanke M."/>
            <person name="Adamska M."/>
            <person name="Darling A."/>
            <person name="Degnan S.M."/>
            <person name="Oakley T.H."/>
            <person name="Plachetzki D.C."/>
            <person name="Zhai Y."/>
            <person name="Adamski M."/>
            <person name="Calcino A."/>
            <person name="Cummins S.F."/>
            <person name="Goodstein D.M."/>
            <person name="Harris C."/>
            <person name="Jackson D.J."/>
            <person name="Leys S.P."/>
            <person name="Shu S."/>
            <person name="Woodcroft B.J."/>
            <person name="Vervoort M."/>
            <person name="Kosik K.S."/>
            <person name="Manning G."/>
            <person name="Degnan B.M."/>
            <person name="Rokhsar D.S."/>
        </authorList>
    </citation>
    <scope>NUCLEOTIDE SEQUENCE [LARGE SCALE GENOMIC DNA]</scope>
</reference>
<gene>
    <name evidence="4" type="primary">100640835</name>
</gene>
<dbReference type="EnsemblMetazoa" id="XM_019995867.1">
    <property type="protein sequence ID" value="XP_019851426.1"/>
    <property type="gene ID" value="LOC100640835"/>
</dbReference>
<dbReference type="InParanoid" id="A0A1X7UZ25"/>
<dbReference type="Proteomes" id="UP000007879">
    <property type="component" value="Unassembled WGS sequence"/>
</dbReference>
<feature type="transmembrane region" description="Helical" evidence="2">
    <location>
        <begin position="323"/>
        <end position="351"/>
    </location>
</feature>
<keyword evidence="2" id="KW-1133">Transmembrane helix</keyword>
<keyword evidence="2" id="KW-0812">Transmembrane</keyword>
<feature type="compositionally biased region" description="Polar residues" evidence="1">
    <location>
        <begin position="389"/>
        <end position="405"/>
    </location>
</feature>
<keyword evidence="3" id="KW-0732">Signal</keyword>
<name>A0A1X7UZ25_AMPQE</name>
<evidence type="ECO:0008006" key="6">
    <source>
        <dbReference type="Google" id="ProtNLM"/>
    </source>
</evidence>
<feature type="region of interest" description="Disordered" evidence="1">
    <location>
        <begin position="550"/>
        <end position="580"/>
    </location>
</feature>
<organism evidence="4">
    <name type="scientific">Amphimedon queenslandica</name>
    <name type="common">Sponge</name>
    <dbReference type="NCBI Taxonomy" id="400682"/>
    <lineage>
        <taxon>Eukaryota</taxon>
        <taxon>Metazoa</taxon>
        <taxon>Porifera</taxon>
        <taxon>Demospongiae</taxon>
        <taxon>Heteroscleromorpha</taxon>
        <taxon>Haplosclerida</taxon>
        <taxon>Niphatidae</taxon>
        <taxon>Amphimedon</taxon>
    </lineage>
</organism>
<keyword evidence="5" id="KW-1185">Reference proteome</keyword>
<dbReference type="KEGG" id="aqu:100640835"/>
<feature type="region of interest" description="Disordered" evidence="1">
    <location>
        <begin position="269"/>
        <end position="290"/>
    </location>
</feature>
<keyword evidence="2" id="KW-0472">Membrane</keyword>
<evidence type="ECO:0000256" key="2">
    <source>
        <dbReference type="SAM" id="Phobius"/>
    </source>
</evidence>
<evidence type="ECO:0000313" key="5">
    <source>
        <dbReference type="Proteomes" id="UP000007879"/>
    </source>
</evidence>
<feature type="compositionally biased region" description="Low complexity" evidence="1">
    <location>
        <begin position="409"/>
        <end position="419"/>
    </location>
</feature>
<protein>
    <recommendedName>
        <fullName evidence="6">Ig-like domain-containing protein</fullName>
    </recommendedName>
</protein>
<feature type="chain" id="PRO_5010861720" description="Ig-like domain-containing protein" evidence="3">
    <location>
        <begin position="21"/>
        <end position="648"/>
    </location>
</feature>
<evidence type="ECO:0000256" key="1">
    <source>
        <dbReference type="SAM" id="MobiDB-lite"/>
    </source>
</evidence>
<feature type="compositionally biased region" description="Polar residues" evidence="1">
    <location>
        <begin position="554"/>
        <end position="566"/>
    </location>
</feature>
<reference evidence="4" key="2">
    <citation type="submission" date="2017-05" db="UniProtKB">
        <authorList>
            <consortium name="EnsemblMetazoa"/>
        </authorList>
    </citation>
    <scope>IDENTIFICATION</scope>
</reference>
<feature type="region of interest" description="Disordered" evidence="1">
    <location>
        <begin position="386"/>
        <end position="421"/>
    </location>
</feature>
<evidence type="ECO:0000256" key="3">
    <source>
        <dbReference type="SAM" id="SignalP"/>
    </source>
</evidence>
<evidence type="ECO:0000313" key="4">
    <source>
        <dbReference type="EnsemblMetazoa" id="Aqu2.1.33023_001"/>
    </source>
</evidence>
<dbReference type="EnsemblMetazoa" id="Aqu2.1.33023_001">
    <property type="protein sequence ID" value="Aqu2.1.33023_001"/>
    <property type="gene ID" value="Aqu2.1.33023"/>
</dbReference>
<sequence length="648" mass="69788">MLSVFFAVLLLPSIFDVVLSSNFSFRIESCNATEVPQSQVVGDYSYGGTPSVPLCPLSSSSSDISIRWIYDLNGNASVFSNQSFSPDQICVGTEVGTDQTKLFFLNSFVSNRGNSVGSLSLLVNGTYTLNVQDAPKGIFLIEPSNNSVSLDEGQSYSADFIFLTYFGLSKAGQLEEVMEPNLYKVSASGDFRLVPSSNIGVSINRFIDINSYCAPSMMSTPVPKPVRVLIRNPGVSDSGTYAMIVNISGVNYTTNFTINVSPLTTTISPSPTTTDSTITPSSAVSTSDSSLTISTTGSSVSPSVDTTITLSPVPTDDTSGISLVVYVFCAVLGLLGVAVLIIFVIVVAFCYRKLKNGRVSETLPSNVQLLGDDEVKIGGIPLIAESGRTDSNSSTKPLVVTSQPHGSRPSSTSSTPSTTKQEDYTAVYCGERHTHIGSTWKEKYGNKCVLLHSDDEILESLENPSCHEIFVHADPQDPVAKAIMSRGSPKGREKLKWWHIVEHDKTPDHLIEAEGFKIVQVEGDPNDISTLQRGMLKTDNPTLNHTNGALYENHTPNGHTISNPSASYLEDTDSEKKKPKEEIDGATLKELLKETKKTNQILDVISKNTGKTAENTNQIAATESAQLDLQQMAQVVDEAQVGINEASV</sequence>
<feature type="signal peptide" evidence="3">
    <location>
        <begin position="1"/>
        <end position="20"/>
    </location>
</feature>
<accession>A0A1X7UZ25</accession>
<dbReference type="AlphaFoldDB" id="A0A1X7UZ25"/>
<proteinExistence type="predicted"/>